<dbReference type="EMBL" id="LNYP01000009">
    <property type="protein sequence ID" value="KTD42544.1"/>
    <property type="molecule type" value="Genomic_DNA"/>
</dbReference>
<dbReference type="RefSeq" id="WP_025386467.1">
    <property type="nucleotide sequence ID" value="NZ_LCUA01000030.1"/>
</dbReference>
<accession>A0A0W0XD82</accession>
<name>A0A0W0XD82_9GAMM</name>
<dbReference type="AlphaFoldDB" id="A0A0W0XD82"/>
<evidence type="ECO:0000313" key="2">
    <source>
        <dbReference type="Proteomes" id="UP000054858"/>
    </source>
</evidence>
<protein>
    <submittedName>
        <fullName evidence="1">Uncharacterized protein</fullName>
    </submittedName>
</protein>
<dbReference type="Proteomes" id="UP000054858">
    <property type="component" value="Unassembled WGS sequence"/>
</dbReference>
<dbReference type="PATRIC" id="fig|29423.5.peg.767"/>
<comment type="caution">
    <text evidence="1">The sequence shown here is derived from an EMBL/GenBank/DDBJ whole genome shotgun (WGS) entry which is preliminary data.</text>
</comment>
<organism evidence="1 2">
    <name type="scientific">Legionella oakridgensis</name>
    <dbReference type="NCBI Taxonomy" id="29423"/>
    <lineage>
        <taxon>Bacteria</taxon>
        <taxon>Pseudomonadati</taxon>
        <taxon>Pseudomonadota</taxon>
        <taxon>Gammaproteobacteria</taxon>
        <taxon>Legionellales</taxon>
        <taxon>Legionellaceae</taxon>
        <taxon>Legionella</taxon>
    </lineage>
</organism>
<sequence length="70" mass="8522">MNHNYPAELTTKIVWYKTKDPAYPYINDDNEDNIYKIRMNDYPDEPAYTLLKNDKPLCSFSVWPDYWERP</sequence>
<proteinExistence type="predicted"/>
<evidence type="ECO:0000313" key="1">
    <source>
        <dbReference type="EMBL" id="KTD42544.1"/>
    </source>
</evidence>
<gene>
    <name evidence="1" type="ORF">Loak_0738</name>
</gene>
<reference evidence="1 2" key="1">
    <citation type="submission" date="2015-11" db="EMBL/GenBank/DDBJ databases">
        <title>Genomic analysis of 38 Legionella species identifies large and diverse effector repertoires.</title>
        <authorList>
            <person name="Burstein D."/>
            <person name="Amaro F."/>
            <person name="Zusman T."/>
            <person name="Lifshitz Z."/>
            <person name="Cohen O."/>
            <person name="Gilbert J.A."/>
            <person name="Pupko T."/>
            <person name="Shuman H.A."/>
            <person name="Segal G."/>
        </authorList>
    </citation>
    <scope>NUCLEOTIDE SEQUENCE [LARGE SCALE GENOMIC DNA]</scope>
    <source>
        <strain evidence="1 2">Oak Ridge-10</strain>
    </source>
</reference>